<evidence type="ECO:0000259" key="1">
    <source>
        <dbReference type="Pfam" id="PF01602"/>
    </source>
</evidence>
<dbReference type="Pfam" id="PF01602">
    <property type="entry name" value="Adaptin_N"/>
    <property type="match status" value="1"/>
</dbReference>
<proteinExistence type="predicted"/>
<dbReference type="GO" id="GO:0006886">
    <property type="term" value="P:intracellular protein transport"/>
    <property type="evidence" value="ECO:0007669"/>
    <property type="project" value="InterPro"/>
</dbReference>
<dbReference type="InterPro" id="IPR002553">
    <property type="entry name" value="Clathrin/coatomer_adapt-like_N"/>
</dbReference>
<dbReference type="STRING" id="215637.A0A4P9ZML5"/>
<dbReference type="Gene3D" id="1.25.10.10">
    <property type="entry name" value="Leucine-rich Repeat Variant"/>
    <property type="match status" value="1"/>
</dbReference>
<dbReference type="Proteomes" id="UP000268162">
    <property type="component" value="Unassembled WGS sequence"/>
</dbReference>
<feature type="non-terminal residue" evidence="2">
    <location>
        <position position="1"/>
    </location>
</feature>
<reference evidence="3" key="1">
    <citation type="journal article" date="2018" name="Nat. Microbiol.">
        <title>Leveraging single-cell genomics to expand the fungal tree of life.</title>
        <authorList>
            <person name="Ahrendt S.R."/>
            <person name="Quandt C.A."/>
            <person name="Ciobanu D."/>
            <person name="Clum A."/>
            <person name="Salamov A."/>
            <person name="Andreopoulos B."/>
            <person name="Cheng J.F."/>
            <person name="Woyke T."/>
            <person name="Pelin A."/>
            <person name="Henrissat B."/>
            <person name="Reynolds N.K."/>
            <person name="Benny G.L."/>
            <person name="Smith M.E."/>
            <person name="James T.Y."/>
            <person name="Grigoriev I.V."/>
        </authorList>
    </citation>
    <scope>NUCLEOTIDE SEQUENCE [LARGE SCALE GENOMIC DNA]</scope>
    <source>
        <strain evidence="3">RSA 468</strain>
    </source>
</reference>
<dbReference type="GO" id="GO:0006888">
    <property type="term" value="P:endoplasmic reticulum to Golgi vesicle-mediated transport"/>
    <property type="evidence" value="ECO:0007669"/>
    <property type="project" value="TreeGrafter"/>
</dbReference>
<dbReference type="InterPro" id="IPR016024">
    <property type="entry name" value="ARM-type_fold"/>
</dbReference>
<dbReference type="GO" id="GO:0030126">
    <property type="term" value="C:COPI vesicle coat"/>
    <property type="evidence" value="ECO:0007669"/>
    <property type="project" value="TreeGrafter"/>
</dbReference>
<dbReference type="SUPFAM" id="SSF48371">
    <property type="entry name" value="ARM repeat"/>
    <property type="match status" value="1"/>
</dbReference>
<gene>
    <name evidence="2" type="ORF">BJ085DRAFT_2967</name>
</gene>
<evidence type="ECO:0000313" key="3">
    <source>
        <dbReference type="Proteomes" id="UP000268162"/>
    </source>
</evidence>
<dbReference type="PANTHER" id="PTHR10635:SF0">
    <property type="entry name" value="COATOMER SUBUNIT BETA"/>
    <property type="match status" value="1"/>
</dbReference>
<feature type="domain" description="Clathrin/coatomer adaptor adaptin-like N-terminal" evidence="1">
    <location>
        <begin position="2"/>
        <end position="269"/>
    </location>
</feature>
<sequence>LMHVIRFVMPSKNKILKKLLHFYWEICPKTNPDGKLRQEMILVCNAIRNDLQHPNEYIRGATLRFLCKIHETEILEPLLPSVRSCLEHRHSYVRKNAVFAIHSISKHSPQLIPDAAELVYNFLVVEADMACRRKAFVTLCSAQPDLAAQYLKEHLAQVVDFEELFQLSVIDFIRKDGRNNTTDRNKFIRCIFELLDSPAHSVKYEAATTLVSLTSNPTAVKAAASCFINLIVSESDNNVKIIVLDRLEELHRNNNGVLNDLVMDVLRVLS</sequence>
<dbReference type="InterPro" id="IPR011989">
    <property type="entry name" value="ARM-like"/>
</dbReference>
<feature type="non-terminal residue" evidence="2">
    <location>
        <position position="270"/>
    </location>
</feature>
<dbReference type="InterPro" id="IPR016460">
    <property type="entry name" value="COPB1"/>
</dbReference>
<protein>
    <submittedName>
        <fullName evidence="2">Clathrin/coatomer adaptor, adaptin-like protein</fullName>
    </submittedName>
</protein>
<keyword evidence="3" id="KW-1185">Reference proteome</keyword>
<dbReference type="AlphaFoldDB" id="A0A4P9ZML5"/>
<accession>A0A4P9ZML5</accession>
<organism evidence="2 3">
    <name type="scientific">Dimargaris cristalligena</name>
    <dbReference type="NCBI Taxonomy" id="215637"/>
    <lineage>
        <taxon>Eukaryota</taxon>
        <taxon>Fungi</taxon>
        <taxon>Fungi incertae sedis</taxon>
        <taxon>Zoopagomycota</taxon>
        <taxon>Kickxellomycotina</taxon>
        <taxon>Dimargaritomycetes</taxon>
        <taxon>Dimargaritales</taxon>
        <taxon>Dimargaritaceae</taxon>
        <taxon>Dimargaris</taxon>
    </lineage>
</organism>
<name>A0A4P9ZML5_9FUNG</name>
<dbReference type="GO" id="GO:0006891">
    <property type="term" value="P:intra-Golgi vesicle-mediated transport"/>
    <property type="evidence" value="ECO:0007669"/>
    <property type="project" value="TreeGrafter"/>
</dbReference>
<dbReference type="PANTHER" id="PTHR10635">
    <property type="entry name" value="COATOMER SUBUNIT BETA"/>
    <property type="match status" value="1"/>
</dbReference>
<dbReference type="EMBL" id="ML003165">
    <property type="protein sequence ID" value="RKP34527.1"/>
    <property type="molecule type" value="Genomic_DNA"/>
</dbReference>
<evidence type="ECO:0000313" key="2">
    <source>
        <dbReference type="EMBL" id="RKP34527.1"/>
    </source>
</evidence>